<gene>
    <name evidence="1" type="ORF">S01H4_27651</name>
</gene>
<proteinExistence type="predicted"/>
<feature type="non-terminal residue" evidence="1">
    <location>
        <position position="1"/>
    </location>
</feature>
<protein>
    <submittedName>
        <fullName evidence="1">Uncharacterized protein</fullName>
    </submittedName>
</protein>
<evidence type="ECO:0000313" key="1">
    <source>
        <dbReference type="EMBL" id="GAG78488.1"/>
    </source>
</evidence>
<reference evidence="1" key="1">
    <citation type="journal article" date="2014" name="Front. Microbiol.">
        <title>High frequency of phylogenetically diverse reductive dehalogenase-homologous genes in deep subseafloor sedimentary metagenomes.</title>
        <authorList>
            <person name="Kawai M."/>
            <person name="Futagami T."/>
            <person name="Toyoda A."/>
            <person name="Takaki Y."/>
            <person name="Nishi S."/>
            <person name="Hori S."/>
            <person name="Arai W."/>
            <person name="Tsubouchi T."/>
            <person name="Morono Y."/>
            <person name="Uchiyama I."/>
            <person name="Ito T."/>
            <person name="Fujiyama A."/>
            <person name="Inagaki F."/>
            <person name="Takami H."/>
        </authorList>
    </citation>
    <scope>NUCLEOTIDE SEQUENCE</scope>
    <source>
        <strain evidence="1">Expedition CK06-06</strain>
    </source>
</reference>
<dbReference type="AlphaFoldDB" id="X1B2N1"/>
<sequence length="226" mass="23984">GRNYTIEVSHLTSGCTQSYTVLLNDASEIPIVTLTPTDNKGCTLGNYTGTVAAIVMYKGVDVTASPDYSFAWTSSDGAFVSVNAANIASLKGSETYTLTVTNTVLSCIALDVTTTVNDSPDPITIFFTNTRNNSCDVVGNGEVLAAIDTNGNGVYDIGVDDNPANFGDYNLTWHEGNTTTGTLPASIPAVNNIDLLDGNEFYTLEVERISTGCINTHTEWVQKAVI</sequence>
<comment type="caution">
    <text evidence="1">The sequence shown here is derived from an EMBL/GenBank/DDBJ whole genome shotgun (WGS) entry which is preliminary data.</text>
</comment>
<organism evidence="1">
    <name type="scientific">marine sediment metagenome</name>
    <dbReference type="NCBI Taxonomy" id="412755"/>
    <lineage>
        <taxon>unclassified sequences</taxon>
        <taxon>metagenomes</taxon>
        <taxon>ecological metagenomes</taxon>
    </lineage>
</organism>
<accession>X1B2N1</accession>
<name>X1B2N1_9ZZZZ</name>
<feature type="non-terminal residue" evidence="1">
    <location>
        <position position="226"/>
    </location>
</feature>
<dbReference type="EMBL" id="BART01013561">
    <property type="protein sequence ID" value="GAG78488.1"/>
    <property type="molecule type" value="Genomic_DNA"/>
</dbReference>